<gene>
    <name evidence="2" type="ORF">RJT34_31789</name>
</gene>
<dbReference type="AlphaFoldDB" id="A0AAN9EW60"/>
<keyword evidence="1" id="KW-1133">Transmembrane helix</keyword>
<organism evidence="2 3">
    <name type="scientific">Clitoria ternatea</name>
    <name type="common">Butterfly pea</name>
    <dbReference type="NCBI Taxonomy" id="43366"/>
    <lineage>
        <taxon>Eukaryota</taxon>
        <taxon>Viridiplantae</taxon>
        <taxon>Streptophyta</taxon>
        <taxon>Embryophyta</taxon>
        <taxon>Tracheophyta</taxon>
        <taxon>Spermatophyta</taxon>
        <taxon>Magnoliopsida</taxon>
        <taxon>eudicotyledons</taxon>
        <taxon>Gunneridae</taxon>
        <taxon>Pentapetalae</taxon>
        <taxon>rosids</taxon>
        <taxon>fabids</taxon>
        <taxon>Fabales</taxon>
        <taxon>Fabaceae</taxon>
        <taxon>Papilionoideae</taxon>
        <taxon>50 kb inversion clade</taxon>
        <taxon>NPAAA clade</taxon>
        <taxon>indigoferoid/millettioid clade</taxon>
        <taxon>Phaseoleae</taxon>
        <taxon>Clitoria</taxon>
    </lineage>
</organism>
<feature type="transmembrane region" description="Helical" evidence="1">
    <location>
        <begin position="20"/>
        <end position="43"/>
    </location>
</feature>
<name>A0AAN9EW60_CLITE</name>
<evidence type="ECO:0000256" key="1">
    <source>
        <dbReference type="SAM" id="Phobius"/>
    </source>
</evidence>
<evidence type="ECO:0000313" key="3">
    <source>
        <dbReference type="Proteomes" id="UP001359559"/>
    </source>
</evidence>
<evidence type="ECO:0000313" key="2">
    <source>
        <dbReference type="EMBL" id="KAK7264184.1"/>
    </source>
</evidence>
<comment type="caution">
    <text evidence="2">The sequence shown here is derived from an EMBL/GenBank/DDBJ whole genome shotgun (WGS) entry which is preliminary data.</text>
</comment>
<keyword evidence="1" id="KW-0472">Membrane</keyword>
<sequence length="153" mass="17443">MYIYFLRERSTNLHCYSKRFVGELSKTCVTFIMLLFSIVLLLINHSSSSTLLIVTKASESYNSKVVCDEIDRTCRDFLWGNPQGRRGFHVVGWNKLCLEKSLGGLGLRVGDDIILTVLETLGASNAWKGLFWVSSEVEQNLVWREGDSIHMDF</sequence>
<protein>
    <submittedName>
        <fullName evidence="2">Uncharacterized protein</fullName>
    </submittedName>
</protein>
<dbReference type="Proteomes" id="UP001359559">
    <property type="component" value="Unassembled WGS sequence"/>
</dbReference>
<keyword evidence="1" id="KW-0812">Transmembrane</keyword>
<accession>A0AAN9EW60</accession>
<dbReference type="EMBL" id="JAYKXN010000008">
    <property type="protein sequence ID" value="KAK7264184.1"/>
    <property type="molecule type" value="Genomic_DNA"/>
</dbReference>
<keyword evidence="3" id="KW-1185">Reference proteome</keyword>
<reference evidence="2 3" key="1">
    <citation type="submission" date="2024-01" db="EMBL/GenBank/DDBJ databases">
        <title>The genomes of 5 underutilized Papilionoideae crops provide insights into root nodulation and disease resistance.</title>
        <authorList>
            <person name="Yuan L."/>
        </authorList>
    </citation>
    <scope>NUCLEOTIDE SEQUENCE [LARGE SCALE GENOMIC DNA]</scope>
    <source>
        <strain evidence="2">LY-2023</strain>
        <tissue evidence="2">Leaf</tissue>
    </source>
</reference>
<proteinExistence type="predicted"/>